<dbReference type="EMBL" id="JAACBX020000002">
    <property type="protein sequence ID" value="MBM0244491.1"/>
    <property type="molecule type" value="Genomic_DNA"/>
</dbReference>
<reference evidence="2 3" key="1">
    <citation type="submission" date="2018-10" db="EMBL/GenBank/DDBJ databases">
        <title>Corynebacterium macginleyi genome sequencing and assembly of the type strain and two clinical samples.</title>
        <authorList>
            <person name="Bernier A.-M."/>
            <person name="Bernard K."/>
        </authorList>
    </citation>
    <scope>NUCLEOTIDE SEQUENCE [LARGE SCALE GENOMIC DNA]</scope>
    <source>
        <strain evidence="2 3">NML 120205</strain>
    </source>
</reference>
<reference evidence="1 4" key="2">
    <citation type="submission" date="2021-01" db="EMBL/GenBank/DDBJ databases">
        <title>Complete genome sequences of Corynebacterium macginleyi strains isolated from infectious keratitis.</title>
        <authorList>
            <person name="Sagerfors S."/>
            <person name="Poehlein A."/>
            <person name="Soderquist B."/>
            <person name="Bruggemann H."/>
        </authorList>
    </citation>
    <scope>NUCLEOTIDE SEQUENCE [LARGE SCALE GENOMIC DNA]</scope>
    <source>
        <strain evidence="1 4">12T220</strain>
    </source>
</reference>
<dbReference type="EMBL" id="REGC01000005">
    <property type="protein sequence ID" value="RMB60732.1"/>
    <property type="molecule type" value="Genomic_DNA"/>
</dbReference>
<dbReference type="RefSeq" id="WP_121927725.1">
    <property type="nucleotide sequence ID" value="NZ_JAACBT010000037.1"/>
</dbReference>
<keyword evidence="4" id="KW-1185">Reference proteome</keyword>
<gene>
    <name evidence="2" type="ORF">D9543_05255</name>
    <name evidence="1" type="ORF">GWO63_009630</name>
</gene>
<evidence type="ECO:0000313" key="4">
    <source>
        <dbReference type="Proteomes" id="UP001518680"/>
    </source>
</evidence>
<name>A0A3M0GDM7_9CORY</name>
<dbReference type="Proteomes" id="UP000270649">
    <property type="component" value="Unassembled WGS sequence"/>
</dbReference>
<dbReference type="AlphaFoldDB" id="A0A3M0GDM7"/>
<proteinExistence type="predicted"/>
<organism evidence="2 3">
    <name type="scientific">Corynebacterium macginleyi</name>
    <dbReference type="NCBI Taxonomy" id="38290"/>
    <lineage>
        <taxon>Bacteria</taxon>
        <taxon>Bacillati</taxon>
        <taxon>Actinomycetota</taxon>
        <taxon>Actinomycetes</taxon>
        <taxon>Mycobacteriales</taxon>
        <taxon>Corynebacteriaceae</taxon>
        <taxon>Corynebacterium</taxon>
    </lineage>
</organism>
<evidence type="ECO:0000313" key="1">
    <source>
        <dbReference type="EMBL" id="MBM0244491.1"/>
    </source>
</evidence>
<sequence>MSADVRFNPPCLRTSEPLGHIITLTGDAYEQVVDEANAMGGSVDAVAAVLSVWDYGDETDAAAELDPYDPTASDLGKPSHQLHSAHVGHQHYWLLIDHQLGHYSLYRLPLEGDPS</sequence>
<comment type="caution">
    <text evidence="2">The sequence shown here is derived from an EMBL/GenBank/DDBJ whole genome shotgun (WGS) entry which is preliminary data.</text>
</comment>
<evidence type="ECO:0000313" key="3">
    <source>
        <dbReference type="Proteomes" id="UP000270649"/>
    </source>
</evidence>
<accession>A0A3M0GDM7</accession>
<protein>
    <submittedName>
        <fullName evidence="2">Uncharacterized protein</fullName>
    </submittedName>
</protein>
<dbReference type="Proteomes" id="UP001518680">
    <property type="component" value="Unassembled WGS sequence"/>
</dbReference>
<evidence type="ECO:0000313" key="2">
    <source>
        <dbReference type="EMBL" id="RMB60732.1"/>
    </source>
</evidence>